<name>A0A1D8NK24_YARLL</name>
<dbReference type="AlphaFoldDB" id="A0A1D8NK24"/>
<dbReference type="RefSeq" id="XP_068139234.1">
    <property type="nucleotide sequence ID" value="XM_068283133.1"/>
</dbReference>
<gene>
    <name evidence="1" type="ORF">YALI1_E31174g</name>
</gene>
<accession>A0A1D8NK24</accession>
<evidence type="ECO:0000313" key="2">
    <source>
        <dbReference type="Proteomes" id="UP000182444"/>
    </source>
</evidence>
<sequence>MSKRWRKGGYVWIYHECVVDVKHVDVEATCSSSSLHQYTIIARSLPPTTSEACLFIPSQLSQVTRYRPPRILLFVVTLRVA</sequence>
<organism evidence="1 2">
    <name type="scientific">Yarrowia lipolytica</name>
    <name type="common">Candida lipolytica</name>
    <dbReference type="NCBI Taxonomy" id="4952"/>
    <lineage>
        <taxon>Eukaryota</taxon>
        <taxon>Fungi</taxon>
        <taxon>Dikarya</taxon>
        <taxon>Ascomycota</taxon>
        <taxon>Saccharomycotina</taxon>
        <taxon>Dipodascomycetes</taxon>
        <taxon>Dipodascales</taxon>
        <taxon>Dipodascales incertae sedis</taxon>
        <taxon>Yarrowia</taxon>
    </lineage>
</organism>
<dbReference type="VEuPathDB" id="FungiDB:YALI1_E31174g"/>
<protein>
    <submittedName>
        <fullName evidence="1">Uncharacterized protein</fullName>
    </submittedName>
</protein>
<dbReference type="Proteomes" id="UP000182444">
    <property type="component" value="Chromosome 1E"/>
</dbReference>
<dbReference type="EMBL" id="CP017557">
    <property type="protein sequence ID" value="AOW05986.1"/>
    <property type="molecule type" value="Genomic_DNA"/>
</dbReference>
<dbReference type="GeneID" id="94583735"/>
<reference evidence="1 2" key="1">
    <citation type="journal article" date="2016" name="PLoS ONE">
        <title>Sequence Assembly of Yarrowia lipolytica Strain W29/CLIB89 Shows Transposable Element Diversity.</title>
        <authorList>
            <person name="Magnan C."/>
            <person name="Yu J."/>
            <person name="Chang I."/>
            <person name="Jahn E."/>
            <person name="Kanomata Y."/>
            <person name="Wu J."/>
            <person name="Zeller M."/>
            <person name="Oakes M."/>
            <person name="Baldi P."/>
            <person name="Sandmeyer S."/>
        </authorList>
    </citation>
    <scope>NUCLEOTIDE SEQUENCE [LARGE SCALE GENOMIC DNA]</scope>
    <source>
        <strain evidence="2">CLIB89(W29)</strain>
    </source>
</reference>
<proteinExistence type="predicted"/>
<evidence type="ECO:0000313" key="1">
    <source>
        <dbReference type="EMBL" id="AOW05986.1"/>
    </source>
</evidence>